<feature type="compositionally biased region" description="Polar residues" evidence="3">
    <location>
        <begin position="247"/>
        <end position="260"/>
    </location>
</feature>
<dbReference type="PROSITE" id="PS00633">
    <property type="entry name" value="BROMODOMAIN_1"/>
    <property type="match status" value="1"/>
</dbReference>
<evidence type="ECO:0000256" key="2">
    <source>
        <dbReference type="PROSITE-ProRule" id="PRU00035"/>
    </source>
</evidence>
<evidence type="ECO:0008006" key="8">
    <source>
        <dbReference type="Google" id="ProtNLM"/>
    </source>
</evidence>
<feature type="region of interest" description="Disordered" evidence="3">
    <location>
        <begin position="589"/>
        <end position="635"/>
    </location>
</feature>
<feature type="compositionally biased region" description="Low complexity" evidence="3">
    <location>
        <begin position="76"/>
        <end position="95"/>
    </location>
</feature>
<feature type="domain" description="Bromo" evidence="4">
    <location>
        <begin position="507"/>
        <end position="571"/>
    </location>
</feature>
<dbReference type="FunCoup" id="A0A2T2ZUA3">
    <property type="interactions" value="562"/>
</dbReference>
<feature type="compositionally biased region" description="Low complexity" evidence="3">
    <location>
        <begin position="830"/>
        <end position="839"/>
    </location>
</feature>
<keyword evidence="7" id="KW-1185">Reference proteome</keyword>
<dbReference type="EMBL" id="KZ678681">
    <property type="protein sequence ID" value="PSR76979.1"/>
    <property type="molecule type" value="Genomic_DNA"/>
</dbReference>
<feature type="compositionally biased region" description="Basic and acidic residues" evidence="3">
    <location>
        <begin position="849"/>
        <end position="865"/>
    </location>
</feature>
<dbReference type="Gene3D" id="1.20.920.10">
    <property type="entry name" value="Bromodomain-like"/>
    <property type="match status" value="2"/>
</dbReference>
<reference evidence="6 7" key="1">
    <citation type="journal article" date="2018" name="Mycol. Prog.">
        <title>Coniella lustricola, a new species from submerged detritus.</title>
        <authorList>
            <person name="Raudabaugh D.B."/>
            <person name="Iturriaga T."/>
            <person name="Carver A."/>
            <person name="Mondo S."/>
            <person name="Pangilinan J."/>
            <person name="Lipzen A."/>
            <person name="He G."/>
            <person name="Amirebrahimi M."/>
            <person name="Grigoriev I.V."/>
            <person name="Miller A.N."/>
        </authorList>
    </citation>
    <scope>NUCLEOTIDE SEQUENCE [LARGE SCALE GENOMIC DNA]</scope>
    <source>
        <strain evidence="6 7">B22-T-1</strain>
    </source>
</reference>
<dbReference type="GO" id="GO:0000785">
    <property type="term" value="C:chromatin"/>
    <property type="evidence" value="ECO:0007669"/>
    <property type="project" value="TreeGrafter"/>
</dbReference>
<dbReference type="InterPro" id="IPR038336">
    <property type="entry name" value="NET_sf"/>
</dbReference>
<evidence type="ECO:0000313" key="7">
    <source>
        <dbReference type="Proteomes" id="UP000241462"/>
    </source>
</evidence>
<feature type="domain" description="Bromo" evidence="4">
    <location>
        <begin position="296"/>
        <end position="369"/>
    </location>
</feature>
<evidence type="ECO:0000313" key="6">
    <source>
        <dbReference type="EMBL" id="PSR76979.1"/>
    </source>
</evidence>
<protein>
    <recommendedName>
        <fullName evidence="8">Bromodomain-containing protein</fullName>
    </recommendedName>
</protein>
<feature type="compositionally biased region" description="Polar residues" evidence="3">
    <location>
        <begin position="155"/>
        <end position="194"/>
    </location>
</feature>
<evidence type="ECO:0000256" key="1">
    <source>
        <dbReference type="ARBA" id="ARBA00023117"/>
    </source>
</evidence>
<feature type="compositionally biased region" description="Polar residues" evidence="3">
    <location>
        <begin position="219"/>
        <end position="228"/>
    </location>
</feature>
<dbReference type="PROSITE" id="PS51525">
    <property type="entry name" value="NET"/>
    <property type="match status" value="1"/>
</dbReference>
<feature type="compositionally biased region" description="Basic and acidic residues" evidence="3">
    <location>
        <begin position="103"/>
        <end position="121"/>
    </location>
</feature>
<proteinExistence type="predicted"/>
<feature type="compositionally biased region" description="Low complexity" evidence="3">
    <location>
        <begin position="123"/>
        <end position="132"/>
    </location>
</feature>
<dbReference type="AlphaFoldDB" id="A0A2T2ZUA3"/>
<dbReference type="Proteomes" id="UP000241462">
    <property type="component" value="Unassembled WGS sequence"/>
</dbReference>
<dbReference type="InterPro" id="IPR036427">
    <property type="entry name" value="Bromodomain-like_sf"/>
</dbReference>
<feature type="compositionally biased region" description="Acidic residues" evidence="3">
    <location>
        <begin position="615"/>
        <end position="631"/>
    </location>
</feature>
<dbReference type="Gene3D" id="1.20.1270.220">
    <property type="match status" value="1"/>
</dbReference>
<dbReference type="CDD" id="cd04369">
    <property type="entry name" value="Bromodomain"/>
    <property type="match status" value="1"/>
</dbReference>
<dbReference type="Pfam" id="PF17035">
    <property type="entry name" value="BET"/>
    <property type="match status" value="1"/>
</dbReference>
<organism evidence="6 7">
    <name type="scientific">Coniella lustricola</name>
    <dbReference type="NCBI Taxonomy" id="2025994"/>
    <lineage>
        <taxon>Eukaryota</taxon>
        <taxon>Fungi</taxon>
        <taxon>Dikarya</taxon>
        <taxon>Ascomycota</taxon>
        <taxon>Pezizomycotina</taxon>
        <taxon>Sordariomycetes</taxon>
        <taxon>Sordariomycetidae</taxon>
        <taxon>Diaporthales</taxon>
        <taxon>Schizoparmaceae</taxon>
        <taxon>Coniella</taxon>
    </lineage>
</organism>
<gene>
    <name evidence="6" type="ORF">BD289DRAFT_463729</name>
</gene>
<feature type="compositionally biased region" description="Basic and acidic residues" evidence="3">
    <location>
        <begin position="390"/>
        <end position="420"/>
    </location>
</feature>
<dbReference type="SMART" id="SM00297">
    <property type="entry name" value="BROMO"/>
    <property type="match status" value="2"/>
</dbReference>
<dbReference type="STRING" id="2025994.A0A2T2ZUA3"/>
<dbReference type="PANTHER" id="PTHR22880:SF225">
    <property type="entry name" value="BROMODOMAIN-CONTAINING PROTEIN BET-1-RELATED"/>
    <property type="match status" value="1"/>
</dbReference>
<dbReference type="InterPro" id="IPR027353">
    <property type="entry name" value="NET_dom"/>
</dbReference>
<accession>A0A2T2ZUA3</accession>
<dbReference type="PROSITE" id="PS50014">
    <property type="entry name" value="BROMODOMAIN_2"/>
    <property type="match status" value="2"/>
</dbReference>
<dbReference type="InterPro" id="IPR050935">
    <property type="entry name" value="Bromo_chromatin_reader"/>
</dbReference>
<dbReference type="OrthoDB" id="784962at2759"/>
<feature type="compositionally biased region" description="Low complexity" evidence="3">
    <location>
        <begin position="711"/>
        <end position="735"/>
    </location>
</feature>
<feature type="compositionally biased region" description="Basic and acidic residues" evidence="3">
    <location>
        <begin position="649"/>
        <end position="668"/>
    </location>
</feature>
<feature type="compositionally biased region" description="Basic and acidic residues" evidence="3">
    <location>
        <begin position="446"/>
        <end position="459"/>
    </location>
</feature>
<dbReference type="InParanoid" id="A0A2T2ZUA3"/>
<feature type="region of interest" description="Disordered" evidence="3">
    <location>
        <begin position="1"/>
        <end position="277"/>
    </location>
</feature>
<feature type="compositionally biased region" description="Basic and acidic residues" evidence="3">
    <location>
        <begin position="133"/>
        <end position="142"/>
    </location>
</feature>
<feature type="region of interest" description="Disordered" evidence="3">
    <location>
        <begin position="823"/>
        <end position="905"/>
    </location>
</feature>
<dbReference type="Pfam" id="PF00439">
    <property type="entry name" value="Bromodomain"/>
    <property type="match status" value="2"/>
</dbReference>
<dbReference type="GO" id="GO:0006338">
    <property type="term" value="P:chromatin remodeling"/>
    <property type="evidence" value="ECO:0007669"/>
    <property type="project" value="TreeGrafter"/>
</dbReference>
<feature type="compositionally biased region" description="Acidic residues" evidence="3">
    <location>
        <begin position="895"/>
        <end position="905"/>
    </location>
</feature>
<feature type="region of interest" description="Disordered" evidence="3">
    <location>
        <begin position="385"/>
        <end position="482"/>
    </location>
</feature>
<dbReference type="InterPro" id="IPR001487">
    <property type="entry name" value="Bromodomain"/>
</dbReference>
<feature type="region of interest" description="Disordered" evidence="3">
    <location>
        <begin position="647"/>
        <end position="668"/>
    </location>
</feature>
<dbReference type="InterPro" id="IPR018359">
    <property type="entry name" value="Bromodomain_CS"/>
</dbReference>
<feature type="compositionally biased region" description="Polar residues" evidence="3">
    <location>
        <begin position="1"/>
        <end position="11"/>
    </location>
</feature>
<name>A0A2T2ZUA3_9PEZI</name>
<sequence>MTPPSADNTEPASEPVSKNGAVAANESVDTEMVDAPAEPARPPSPSSEPATDAKESTTASIAEPAEPTQPPKSPKAAEVAKTAEVTSTAESSSKAIDTPETAHGTEKKELASDAENKKEEAAAVEASAGAGVEDSKKPEDTKIAISSGALPNDLPLTTPTVPMSQMALDTSQETTAEPSTVDTSMTDAPSQSSKVAREREEDEEEPAAKRARISGEGAPTTSEQQPKQAPSAPSDAMVLDPPAAAPVTQSKPTANGSPVSLSVDGRPRKLNDPVLANNPITSYQNREIRKVLGLVKKTKTGQHFRQPVQVLWPMVWEQYRQLIARPVDISFIEQNLRDGKYDTLGHFKKDVDLLQANATTFNGATHDVTTWAKSTVSQIDERLAAIPAEEPSRPSKQEPKHMPSRHAEPRQAPPPKKESRPVTSLPTEKSKDSQIYALLPSGLPNIRRDSTKNDGDRPKRPIHPPKNKDIGFQPKTSKNKRKPELRFCEEVLKDVTSNKNWLNNQWFLEPVDPVALNIPTYHSVVKQPMDLGTMKQKLQGGEYESAKDFKADFGLIVKNCIKFNGEDHAVTVAAKELEKSFEKKWSEKSSWMAKHAQPAPAPASAASPRRGVKDEDSEDEEASEAEAEEAAGSDVKELQRAIEALSNKHKQEREQLDKKLNSNNPDKHDIEMHQNIISYLQTQMVDKRQALNKALENKKTTQPKTSKKKASSGGAVVGSSAPKKSSGSHAPPKKSSGGGSASKKPAKKKLNEEEKEIVSEAIARLESQALDKAIAIIKKDTGLKETEDDELELDMDQLSDDALVKLFDLVVKAFPFYKDQLKKYDPAPAPAHNSNAAKAAKPKKNKPMGKAEQERKLEQLRELKNSYKRPGSGSQEPLPSVEHNDGNMSGHHQDDSDEASSSEEE</sequence>
<feature type="domain" description="NET" evidence="5">
    <location>
        <begin position="740"/>
        <end position="821"/>
    </location>
</feature>
<dbReference type="GO" id="GO:0005634">
    <property type="term" value="C:nucleus"/>
    <property type="evidence" value="ECO:0007669"/>
    <property type="project" value="TreeGrafter"/>
</dbReference>
<keyword evidence="1 2" id="KW-0103">Bromodomain</keyword>
<dbReference type="PRINTS" id="PR00503">
    <property type="entry name" value="BROMODOMAIN"/>
</dbReference>
<dbReference type="GO" id="GO:0006355">
    <property type="term" value="P:regulation of DNA-templated transcription"/>
    <property type="evidence" value="ECO:0007669"/>
    <property type="project" value="TreeGrafter"/>
</dbReference>
<dbReference type="SUPFAM" id="SSF47370">
    <property type="entry name" value="Bromodomain"/>
    <property type="match status" value="2"/>
</dbReference>
<evidence type="ECO:0000259" key="5">
    <source>
        <dbReference type="PROSITE" id="PS51525"/>
    </source>
</evidence>
<evidence type="ECO:0000259" key="4">
    <source>
        <dbReference type="PROSITE" id="PS50014"/>
    </source>
</evidence>
<feature type="region of interest" description="Disordered" evidence="3">
    <location>
        <begin position="695"/>
        <end position="754"/>
    </location>
</feature>
<dbReference type="PANTHER" id="PTHR22880">
    <property type="entry name" value="FALZ-RELATED BROMODOMAIN-CONTAINING PROTEINS"/>
    <property type="match status" value="1"/>
</dbReference>
<evidence type="ECO:0000256" key="3">
    <source>
        <dbReference type="SAM" id="MobiDB-lite"/>
    </source>
</evidence>